<protein>
    <submittedName>
        <fullName evidence="1">AraC family transcriptional regulator</fullName>
    </submittedName>
</protein>
<dbReference type="Proteomes" id="UP001155587">
    <property type="component" value="Unassembled WGS sequence"/>
</dbReference>
<dbReference type="EMBL" id="JAKRRY010000011">
    <property type="protein sequence ID" value="MCW8346440.1"/>
    <property type="molecule type" value="Genomic_DNA"/>
</dbReference>
<name>A0A9X3CQ19_9VIBR</name>
<proteinExistence type="predicted"/>
<dbReference type="AlphaFoldDB" id="A0A9X3CQ19"/>
<accession>A0A9X3CQ19</accession>
<evidence type="ECO:0000313" key="2">
    <source>
        <dbReference type="Proteomes" id="UP001155587"/>
    </source>
</evidence>
<keyword evidence="2" id="KW-1185">Reference proteome</keyword>
<evidence type="ECO:0000313" key="1">
    <source>
        <dbReference type="EMBL" id="MCW8346440.1"/>
    </source>
</evidence>
<organism evidence="1 2">
    <name type="scientific">Vibrio qingdaonensis</name>
    <dbReference type="NCBI Taxonomy" id="2829491"/>
    <lineage>
        <taxon>Bacteria</taxon>
        <taxon>Pseudomonadati</taxon>
        <taxon>Pseudomonadota</taxon>
        <taxon>Gammaproteobacteria</taxon>
        <taxon>Vibrionales</taxon>
        <taxon>Vibrionaceae</taxon>
        <taxon>Vibrio</taxon>
    </lineage>
</organism>
<dbReference type="RefSeq" id="WP_265674996.1">
    <property type="nucleotide sequence ID" value="NZ_JAKRRY010000011.1"/>
</dbReference>
<sequence length="203" mass="23001">MNHAIEFQSTHYEFLTITPRKKTLHNQLYRIESGKVLLKLGKNEYVYNAGEAFWLPFDCLSSLTILPNTKLSLAKFSVRLSDLFPSQAGRVTLTSLLTALLNKLNEQIDSEIRKDLLQVVRHEVVALHPHLSQSKECKEITEWRPNTTSISGELSLVLLVREARKQKLSGIKKESICEKLFGGSEMQLQSLSLSLLGSEDFSQ</sequence>
<reference evidence="1" key="1">
    <citation type="submission" date="2022-02" db="EMBL/GenBank/DDBJ databases">
        <title>Vibrio sp. nov, a new bacterium isolated from seawater.</title>
        <authorList>
            <person name="Yuan Y."/>
        </authorList>
    </citation>
    <scope>NUCLEOTIDE SEQUENCE</scope>
    <source>
        <strain evidence="1">ZSDZ65</strain>
    </source>
</reference>
<comment type="caution">
    <text evidence="1">The sequence shown here is derived from an EMBL/GenBank/DDBJ whole genome shotgun (WGS) entry which is preliminary data.</text>
</comment>
<gene>
    <name evidence="1" type="ORF">MD535_10550</name>
</gene>